<name>A0AAN5ID31_9BILA</name>
<accession>A0AAN5ID31</accession>
<feature type="non-terminal residue" evidence="2">
    <location>
        <position position="1"/>
    </location>
</feature>
<dbReference type="EMBL" id="BTRK01000006">
    <property type="protein sequence ID" value="GMR61856.1"/>
    <property type="molecule type" value="Genomic_DNA"/>
</dbReference>
<dbReference type="AlphaFoldDB" id="A0AAN5ID31"/>
<dbReference type="EMBL" id="BTRK01000006">
    <property type="protein sequence ID" value="GMR61857.1"/>
    <property type="molecule type" value="Genomic_DNA"/>
</dbReference>
<proteinExistence type="predicted"/>
<evidence type="ECO:0000313" key="2">
    <source>
        <dbReference type="EMBL" id="GMR61857.1"/>
    </source>
</evidence>
<comment type="caution">
    <text evidence="2">The sequence shown here is derived from an EMBL/GenBank/DDBJ whole genome shotgun (WGS) entry which is preliminary data.</text>
</comment>
<reference evidence="3" key="1">
    <citation type="submission" date="2022-10" db="EMBL/GenBank/DDBJ databases">
        <title>Genome assembly of Pristionchus species.</title>
        <authorList>
            <person name="Yoshida K."/>
            <person name="Sommer R.J."/>
        </authorList>
    </citation>
    <scope>NUCLEOTIDE SEQUENCE [LARGE SCALE GENOMIC DNA]</scope>
    <source>
        <strain evidence="1 3">RS5460</strain>
    </source>
</reference>
<evidence type="ECO:0000313" key="3">
    <source>
        <dbReference type="Proteomes" id="UP001328107"/>
    </source>
</evidence>
<dbReference type="Proteomes" id="UP001328107">
    <property type="component" value="Unassembled WGS sequence"/>
</dbReference>
<evidence type="ECO:0000313" key="1">
    <source>
        <dbReference type="EMBL" id="GMR61856.1"/>
    </source>
</evidence>
<organism evidence="2 3">
    <name type="scientific">Pristionchus mayeri</name>
    <dbReference type="NCBI Taxonomy" id="1317129"/>
    <lineage>
        <taxon>Eukaryota</taxon>
        <taxon>Metazoa</taxon>
        <taxon>Ecdysozoa</taxon>
        <taxon>Nematoda</taxon>
        <taxon>Chromadorea</taxon>
        <taxon>Rhabditida</taxon>
        <taxon>Rhabditina</taxon>
        <taxon>Diplogasteromorpha</taxon>
        <taxon>Diplogasteroidea</taxon>
        <taxon>Neodiplogasteridae</taxon>
        <taxon>Pristionchus</taxon>
    </lineage>
</organism>
<reference evidence="2" key="2">
    <citation type="submission" date="2023-06" db="EMBL/GenBank/DDBJ databases">
        <title>Genome assembly of Pristionchus species.</title>
        <authorList>
            <person name="Yoshida K."/>
            <person name="Sommer R.J."/>
        </authorList>
    </citation>
    <scope>NUCLEOTIDE SEQUENCE</scope>
    <source>
        <strain evidence="2">RS5460</strain>
    </source>
</reference>
<keyword evidence="3" id="KW-1185">Reference proteome</keyword>
<gene>
    <name evidence="1" type="ORF">PMAYCL1PPCAC_32051</name>
    <name evidence="2" type="ORF">PMAYCL1PPCAC_32052</name>
</gene>
<protein>
    <submittedName>
        <fullName evidence="2">Uncharacterized protein</fullName>
    </submittedName>
</protein>
<sequence>QSHRTANALSGANRTPWIRQKAGQQNNSNDVKINPKKWITVQSCSSLMDSNGKLLHIPIKLEMDICRDEKDERERITSLIRRFGEILRKESTKLGIDVLCVEDVQYLSEGRRCLLPLEVTCADWQSRLTQFAYAFFSSIQALELSEHPTITSNSLSLFPLRLLSDHNAALPLARVQFGSILSGGYCGLHWIMTAGRNGREGLYCSFDYNGKWIEVEYNCLERPEINEEEEMEVKGRIAIDMKTIQRICLDQKEERTFLCFYFVNYDFMNIFRQWKLQNLPSFAPCNSS</sequence>